<keyword evidence="2" id="KW-0472">Membrane</keyword>
<sequence length="282" mass="29015">MNPSQEPASPHGVEPPHPAAPQGADRSYPPSPPRVEPSYLIPPLDVAPVDPAGPVGGWETPQPPPPAPRPWRRTVSVGALTALVVALAGVPLGLIWTWLAPSVPVLNAGAPGIVVNDPSPEEYIAADGWFAILGCAFGLVVAITAWLVLRRYRGPVLLLGVTVGALGAAVTAWAVGREVGLHAYQQWRESSAPGATYAAPPDLHAFGTLLVPAFVAVIVLTLMAGWASDPDLQRPGARPGPGHGMPPYLSGPEPGHGTPPPYLSAPAGDLPPHHPGAGPPHP</sequence>
<evidence type="ECO:0000313" key="4">
    <source>
        <dbReference type="Proteomes" id="UP000292564"/>
    </source>
</evidence>
<feature type="compositionally biased region" description="Pro residues" evidence="1">
    <location>
        <begin position="273"/>
        <end position="282"/>
    </location>
</feature>
<dbReference type="Proteomes" id="UP000292564">
    <property type="component" value="Unassembled WGS sequence"/>
</dbReference>
<evidence type="ECO:0000256" key="1">
    <source>
        <dbReference type="SAM" id="MobiDB-lite"/>
    </source>
</evidence>
<organism evidence="3 4">
    <name type="scientific">Krasilnikovia cinnamomea</name>
    <dbReference type="NCBI Taxonomy" id="349313"/>
    <lineage>
        <taxon>Bacteria</taxon>
        <taxon>Bacillati</taxon>
        <taxon>Actinomycetota</taxon>
        <taxon>Actinomycetes</taxon>
        <taxon>Micromonosporales</taxon>
        <taxon>Micromonosporaceae</taxon>
        <taxon>Krasilnikovia</taxon>
    </lineage>
</organism>
<evidence type="ECO:0000256" key="2">
    <source>
        <dbReference type="SAM" id="Phobius"/>
    </source>
</evidence>
<reference evidence="3 4" key="1">
    <citation type="submission" date="2019-02" db="EMBL/GenBank/DDBJ databases">
        <title>Sequencing the genomes of 1000 actinobacteria strains.</title>
        <authorList>
            <person name="Klenk H.-P."/>
        </authorList>
    </citation>
    <scope>NUCLEOTIDE SEQUENCE [LARGE SCALE GENOMIC DNA]</scope>
    <source>
        <strain evidence="3 4">DSM 45162</strain>
    </source>
</reference>
<dbReference type="EMBL" id="SHKY01000001">
    <property type="protein sequence ID" value="RZU52972.1"/>
    <property type="molecule type" value="Genomic_DNA"/>
</dbReference>
<protein>
    <submittedName>
        <fullName evidence="3">Uncharacterized protein DUF2567</fullName>
    </submittedName>
</protein>
<feature type="region of interest" description="Disordered" evidence="1">
    <location>
        <begin position="230"/>
        <end position="282"/>
    </location>
</feature>
<accession>A0A4Q7ZPI0</accession>
<dbReference type="AlphaFoldDB" id="A0A4Q7ZPI0"/>
<gene>
    <name evidence="3" type="ORF">EV385_4856</name>
</gene>
<keyword evidence="2" id="KW-1133">Transmembrane helix</keyword>
<keyword evidence="2" id="KW-0812">Transmembrane</keyword>
<evidence type="ECO:0000313" key="3">
    <source>
        <dbReference type="EMBL" id="RZU52972.1"/>
    </source>
</evidence>
<proteinExistence type="predicted"/>
<feature type="transmembrane region" description="Helical" evidence="2">
    <location>
        <begin position="156"/>
        <end position="175"/>
    </location>
</feature>
<feature type="transmembrane region" description="Helical" evidence="2">
    <location>
        <begin position="128"/>
        <end position="149"/>
    </location>
</feature>
<name>A0A4Q7ZPI0_9ACTN</name>
<feature type="transmembrane region" description="Helical" evidence="2">
    <location>
        <begin position="209"/>
        <end position="228"/>
    </location>
</feature>
<keyword evidence="4" id="KW-1185">Reference proteome</keyword>
<feature type="region of interest" description="Disordered" evidence="1">
    <location>
        <begin position="1"/>
        <end position="70"/>
    </location>
</feature>
<feature type="transmembrane region" description="Helical" evidence="2">
    <location>
        <begin position="77"/>
        <end position="99"/>
    </location>
</feature>
<comment type="caution">
    <text evidence="3">The sequence shown here is derived from an EMBL/GenBank/DDBJ whole genome shotgun (WGS) entry which is preliminary data.</text>
</comment>